<accession>A0ABM5FI99</accession>
<evidence type="ECO:0000256" key="6">
    <source>
        <dbReference type="PROSITE-ProRule" id="PRU00042"/>
    </source>
</evidence>
<keyword evidence="3 6" id="KW-0863">Zinc-finger</keyword>
<feature type="domain" description="C2H2-type" evidence="8">
    <location>
        <begin position="441"/>
        <end position="468"/>
    </location>
</feature>
<dbReference type="PROSITE" id="PS50804">
    <property type="entry name" value="SCAN_BOX"/>
    <property type="match status" value="1"/>
</dbReference>
<dbReference type="Gene3D" id="3.30.160.60">
    <property type="entry name" value="Classic Zinc Finger"/>
    <property type="match status" value="5"/>
</dbReference>
<evidence type="ECO:0000256" key="2">
    <source>
        <dbReference type="ARBA" id="ARBA00022737"/>
    </source>
</evidence>
<keyword evidence="5" id="KW-0539">Nucleus</keyword>
<feature type="domain" description="C2H2-type" evidence="8">
    <location>
        <begin position="469"/>
        <end position="496"/>
    </location>
</feature>
<dbReference type="RefSeq" id="XP_072845127.1">
    <property type="nucleotide sequence ID" value="XM_072989026.1"/>
</dbReference>
<dbReference type="PANTHER" id="PTHR23226">
    <property type="entry name" value="ZINC FINGER AND SCAN DOMAIN-CONTAINING"/>
    <property type="match status" value="1"/>
</dbReference>
<dbReference type="SUPFAM" id="SSF57667">
    <property type="entry name" value="beta-beta-alpha zinc fingers"/>
    <property type="match status" value="3"/>
</dbReference>
<evidence type="ECO:0000313" key="10">
    <source>
        <dbReference type="Proteomes" id="UP001652642"/>
    </source>
</evidence>
<evidence type="ECO:0000259" key="8">
    <source>
        <dbReference type="PROSITE" id="PS50157"/>
    </source>
</evidence>
<feature type="domain" description="C2H2-type" evidence="8">
    <location>
        <begin position="413"/>
        <end position="440"/>
    </location>
</feature>
<dbReference type="CDD" id="cd07936">
    <property type="entry name" value="SCAN"/>
    <property type="match status" value="1"/>
</dbReference>
<feature type="domain" description="C2H2-type" evidence="8">
    <location>
        <begin position="497"/>
        <end position="524"/>
    </location>
</feature>
<dbReference type="RefSeq" id="XP_072845126.1">
    <property type="nucleotide sequence ID" value="XM_072989025.1"/>
</dbReference>
<dbReference type="InterPro" id="IPR036236">
    <property type="entry name" value="Znf_C2H2_sf"/>
</dbReference>
<dbReference type="SMART" id="SM00431">
    <property type="entry name" value="SCAN"/>
    <property type="match status" value="1"/>
</dbReference>
<protein>
    <submittedName>
        <fullName evidence="11 12">Uncharacterized protein</fullName>
    </submittedName>
</protein>
<evidence type="ECO:0000256" key="5">
    <source>
        <dbReference type="ARBA" id="ARBA00023242"/>
    </source>
</evidence>
<dbReference type="SUPFAM" id="SSF47353">
    <property type="entry name" value="Retrovirus capsid dimerization domain-like"/>
    <property type="match status" value="1"/>
</dbReference>
<keyword evidence="1" id="KW-0479">Metal-binding</keyword>
<dbReference type="Gene3D" id="1.10.4020.10">
    <property type="entry name" value="DNA breaking-rejoining enzymes"/>
    <property type="match status" value="1"/>
</dbReference>
<dbReference type="PROSITE" id="PS00028">
    <property type="entry name" value="ZINC_FINGER_C2H2_1"/>
    <property type="match status" value="4"/>
</dbReference>
<evidence type="ECO:0000256" key="3">
    <source>
        <dbReference type="ARBA" id="ARBA00022771"/>
    </source>
</evidence>
<dbReference type="PROSITE" id="PS50157">
    <property type="entry name" value="ZINC_FINGER_C2H2_2"/>
    <property type="match status" value="4"/>
</dbReference>
<evidence type="ECO:0000313" key="12">
    <source>
        <dbReference type="RefSeq" id="XP_072845127.1"/>
    </source>
</evidence>
<evidence type="ECO:0000259" key="9">
    <source>
        <dbReference type="PROSITE" id="PS50804"/>
    </source>
</evidence>
<evidence type="ECO:0000256" key="4">
    <source>
        <dbReference type="ARBA" id="ARBA00022833"/>
    </source>
</evidence>
<dbReference type="Pfam" id="PF02023">
    <property type="entry name" value="SCAN"/>
    <property type="match status" value="1"/>
</dbReference>
<dbReference type="Pfam" id="PF00096">
    <property type="entry name" value="zf-C2H2"/>
    <property type="match status" value="4"/>
</dbReference>
<feature type="region of interest" description="Disordered" evidence="7">
    <location>
        <begin position="318"/>
        <end position="347"/>
    </location>
</feature>
<sequence length="542" mass="62246">MEEEKTPQILHVGSIRELQNVASPSQIKREPEEELQQSWEIQWEEFLRMLQAPCSGWEKRKVLEEPRPWDDAKAFLASFEHVASTCRWPRDKWVTLLLPALSGDTRQALGALSTRDKGDYEKVKAAILEGEATLREKQRQHFRQFCYRDSEGPRGVYSHLRELCCQWLRVEKHSKEEILELLILEQFLTVLPQEMQSWVRERGPGTCAQAVLLAEDFLAKQNAVKLKGEVSESLQEVAPTLFTADGRPPSEAWNFGVEVKQQWEREEKSLVPAGEGQVYTGQINSRHPSSSVQQDLRCTSLEGGRLFQYCNEGTSLEVQPGPESNWRTKPEDAREVSLPRDEEDGSRQEETRACNQIHHCHCGQTFKICACLRIHERSHMAGPSCSCPVCQNKMATVPHLTAHARIHPGGELHRCLECGRDFCSSAKLREHERIHTGEKPYQCSMCHKRFTFTTNLIAHERIHTGEKPYKCLKCGKNFRQKGTLKTHENTHLVEKPYKCSKCEKSFRQKGALTQHEKIHLAENVYTYMKCGKFLPTGKHHNT</sequence>
<evidence type="ECO:0000256" key="7">
    <source>
        <dbReference type="SAM" id="MobiDB-lite"/>
    </source>
</evidence>
<dbReference type="InterPro" id="IPR013087">
    <property type="entry name" value="Znf_C2H2_type"/>
</dbReference>
<gene>
    <name evidence="11 12" type="primary">LOC110090349</name>
</gene>
<dbReference type="GeneID" id="110090349"/>
<dbReference type="Proteomes" id="UP001652642">
    <property type="component" value="Chromosome 2"/>
</dbReference>
<feature type="domain" description="SCAN box" evidence="9">
    <location>
        <begin position="139"/>
        <end position="217"/>
    </location>
</feature>
<feature type="compositionally biased region" description="Basic and acidic residues" evidence="7">
    <location>
        <begin position="326"/>
        <end position="347"/>
    </location>
</feature>
<dbReference type="InterPro" id="IPR003309">
    <property type="entry name" value="SCAN_dom"/>
</dbReference>
<evidence type="ECO:0000256" key="1">
    <source>
        <dbReference type="ARBA" id="ARBA00022723"/>
    </source>
</evidence>
<keyword evidence="10" id="KW-1185">Reference proteome</keyword>
<dbReference type="PANTHER" id="PTHR23226:SF377">
    <property type="entry name" value="ZINC FINGER AND SCAN DOMAIN-CONTAINING PROTEIN 20"/>
    <property type="match status" value="1"/>
</dbReference>
<keyword evidence="4" id="KW-0862">Zinc</keyword>
<dbReference type="SMART" id="SM00355">
    <property type="entry name" value="ZnF_C2H2"/>
    <property type="match status" value="5"/>
</dbReference>
<name>A0ABM5FI99_9SAUR</name>
<proteinExistence type="predicted"/>
<evidence type="ECO:0000313" key="11">
    <source>
        <dbReference type="RefSeq" id="XP_072845126.1"/>
    </source>
</evidence>
<organism evidence="10 12">
    <name type="scientific">Pogona vitticeps</name>
    <name type="common">central bearded dragon</name>
    <dbReference type="NCBI Taxonomy" id="103695"/>
    <lineage>
        <taxon>Eukaryota</taxon>
        <taxon>Metazoa</taxon>
        <taxon>Chordata</taxon>
        <taxon>Craniata</taxon>
        <taxon>Vertebrata</taxon>
        <taxon>Euteleostomi</taxon>
        <taxon>Lepidosauria</taxon>
        <taxon>Squamata</taxon>
        <taxon>Bifurcata</taxon>
        <taxon>Unidentata</taxon>
        <taxon>Episquamata</taxon>
        <taxon>Toxicofera</taxon>
        <taxon>Iguania</taxon>
        <taxon>Acrodonta</taxon>
        <taxon>Agamidae</taxon>
        <taxon>Amphibolurinae</taxon>
        <taxon>Pogona</taxon>
    </lineage>
</organism>
<dbReference type="InterPro" id="IPR038269">
    <property type="entry name" value="SCAN_sf"/>
</dbReference>
<keyword evidence="2" id="KW-0677">Repeat</keyword>
<reference evidence="10 11" key="1">
    <citation type="submission" date="2025-05" db="UniProtKB">
        <authorList>
            <consortium name="RefSeq"/>
        </authorList>
    </citation>
    <scope>NUCLEOTIDE SEQUENCE [LARGE SCALE GENOMIC DNA]</scope>
</reference>